<protein>
    <submittedName>
        <fullName evidence="2">15722_t:CDS:1</fullName>
    </submittedName>
</protein>
<proteinExistence type="predicted"/>
<evidence type="ECO:0000313" key="3">
    <source>
        <dbReference type="Proteomes" id="UP000789342"/>
    </source>
</evidence>
<sequence>MSPKKQKVYLQKTRQKIGYVAQQDCEITNDTDNQSEESDGMNKCWVNETLE</sequence>
<organism evidence="2 3">
    <name type="scientific">Acaulospora morrowiae</name>
    <dbReference type="NCBI Taxonomy" id="94023"/>
    <lineage>
        <taxon>Eukaryota</taxon>
        <taxon>Fungi</taxon>
        <taxon>Fungi incertae sedis</taxon>
        <taxon>Mucoromycota</taxon>
        <taxon>Glomeromycotina</taxon>
        <taxon>Glomeromycetes</taxon>
        <taxon>Diversisporales</taxon>
        <taxon>Acaulosporaceae</taxon>
        <taxon>Acaulospora</taxon>
    </lineage>
</organism>
<accession>A0A9N8V7T0</accession>
<name>A0A9N8V7T0_9GLOM</name>
<evidence type="ECO:0000313" key="2">
    <source>
        <dbReference type="EMBL" id="CAG8441274.1"/>
    </source>
</evidence>
<feature type="compositionally biased region" description="Acidic residues" evidence="1">
    <location>
        <begin position="28"/>
        <end position="39"/>
    </location>
</feature>
<dbReference type="Proteomes" id="UP000789342">
    <property type="component" value="Unassembled WGS sequence"/>
</dbReference>
<keyword evidence="3" id="KW-1185">Reference proteome</keyword>
<evidence type="ECO:0000256" key="1">
    <source>
        <dbReference type="SAM" id="MobiDB-lite"/>
    </source>
</evidence>
<gene>
    <name evidence="2" type="ORF">AMORRO_LOCUS302</name>
</gene>
<comment type="caution">
    <text evidence="2">The sequence shown here is derived from an EMBL/GenBank/DDBJ whole genome shotgun (WGS) entry which is preliminary data.</text>
</comment>
<dbReference type="AlphaFoldDB" id="A0A9N8V7T0"/>
<reference evidence="2" key="1">
    <citation type="submission" date="2021-06" db="EMBL/GenBank/DDBJ databases">
        <authorList>
            <person name="Kallberg Y."/>
            <person name="Tangrot J."/>
            <person name="Rosling A."/>
        </authorList>
    </citation>
    <scope>NUCLEOTIDE SEQUENCE</scope>
    <source>
        <strain evidence="2">CL551</strain>
    </source>
</reference>
<dbReference type="EMBL" id="CAJVPV010000076">
    <property type="protein sequence ID" value="CAG8441274.1"/>
    <property type="molecule type" value="Genomic_DNA"/>
</dbReference>
<feature type="region of interest" description="Disordered" evidence="1">
    <location>
        <begin position="28"/>
        <end position="51"/>
    </location>
</feature>